<protein>
    <submittedName>
        <fullName evidence="1">Uncharacterized protein</fullName>
    </submittedName>
</protein>
<name>A0A330L5Y1_9BACT</name>
<evidence type="ECO:0000313" key="2">
    <source>
        <dbReference type="Proteomes" id="UP000248168"/>
    </source>
</evidence>
<organism evidence="1 2">
    <name type="scientific">Nitrospira lenta</name>
    <dbReference type="NCBI Taxonomy" id="1436998"/>
    <lineage>
        <taxon>Bacteria</taxon>
        <taxon>Pseudomonadati</taxon>
        <taxon>Nitrospirota</taxon>
        <taxon>Nitrospiria</taxon>
        <taxon>Nitrospirales</taxon>
        <taxon>Nitrospiraceae</taxon>
        <taxon>Nitrospira</taxon>
    </lineage>
</organism>
<dbReference type="EMBL" id="OUNR01000016">
    <property type="protein sequence ID" value="SPP65235.1"/>
    <property type="molecule type" value="Genomic_DNA"/>
</dbReference>
<accession>A0A330L5Y1</accession>
<keyword evidence="2" id="KW-1185">Reference proteome</keyword>
<evidence type="ECO:0000313" key="1">
    <source>
        <dbReference type="EMBL" id="SPP65235.1"/>
    </source>
</evidence>
<dbReference type="AlphaFoldDB" id="A0A330L5Y1"/>
<gene>
    <name evidence="1" type="ORF">NITLEN_30149</name>
</gene>
<sequence>MSLSSSSSRLPRVMRDPSCAAPSGFFTLVEEILKTGPMPDVLAVIGRRVRPMHFNDHVGIVKIGRFSTKGAGNVGDIVAVLFSDIVEQVVFDGPFHGCFHRRVPSLVRSGFCLIFDR</sequence>
<dbReference type="Proteomes" id="UP000248168">
    <property type="component" value="Unassembled WGS sequence"/>
</dbReference>
<reference evidence="2" key="1">
    <citation type="submission" date="2018-04" db="EMBL/GenBank/DDBJ databases">
        <authorList>
            <person name="Lucker S."/>
            <person name="Sakoula D."/>
        </authorList>
    </citation>
    <scope>NUCLEOTIDE SEQUENCE [LARGE SCALE GENOMIC DNA]</scope>
</reference>
<dbReference type="InParanoid" id="A0A330L5Y1"/>
<proteinExistence type="predicted"/>